<protein>
    <recommendedName>
        <fullName evidence="4">Wall-associated receptor kinase galacturonan-binding domain-containing protein</fullName>
    </recommendedName>
</protein>
<comment type="subcellular location">
    <subcellularLocation>
        <location evidence="1">Membrane</location>
        <topology evidence="1">Single-pass membrane protein</topology>
    </subcellularLocation>
</comment>
<dbReference type="Proteomes" id="UP000008021">
    <property type="component" value="Chromosome 4"/>
</dbReference>
<feature type="domain" description="Wall-associated receptor kinase galacturonan-binding" evidence="4">
    <location>
        <begin position="327"/>
        <end position="386"/>
    </location>
</feature>
<evidence type="ECO:0000256" key="2">
    <source>
        <dbReference type="ARBA" id="ARBA00022729"/>
    </source>
</evidence>
<dbReference type="AlphaFoldDB" id="A0A0E0DD13"/>
<evidence type="ECO:0000256" key="1">
    <source>
        <dbReference type="ARBA" id="ARBA00004167"/>
    </source>
</evidence>
<feature type="signal peptide" evidence="3">
    <location>
        <begin position="1"/>
        <end position="31"/>
    </location>
</feature>
<evidence type="ECO:0000259" key="4">
    <source>
        <dbReference type="Pfam" id="PF13947"/>
    </source>
</evidence>
<sequence length="393" mass="43353">MIRSLHTTNFVHLLLLASLLVPLLISAKVLGVPSHGRVVPSTATLTGCQKSCGNLTFVYPFGIGSGCFRSPDFELICNTTTSPPKLFLRDGITQITDSINIVSTERMDSGSEHFVYVGFSHTVSMANATTAFWDPSWKPPGDSFDPNIATGLRFSGCDFDVYWLNHPSKHAGTPNCTATCPDGERTDMVAAKEYCNGTGCCQIFFSDPWLGYASTAKFKFVRHGEHNIESHHNGSSLWETIIITDPAEQKSINWRIVDQPDCPTAFKNQMSYACVSNNSICEDMQYWSSGDSGYYCQCRNGYRGNPYILDGCSLDNGYSPFQQKSNCIRQCGNISVPFPFGLEEGCYARKQFYLSCQNATSSTLLLDNGLGLTYNVTSISVDNGLIEYIDPYC</sequence>
<dbReference type="GO" id="GO:0016020">
    <property type="term" value="C:membrane"/>
    <property type="evidence" value="ECO:0007669"/>
    <property type="project" value="UniProtKB-SubCell"/>
</dbReference>
<reference evidence="5" key="1">
    <citation type="submission" date="2015-04" db="UniProtKB">
        <authorList>
            <consortium name="EnsemblPlants"/>
        </authorList>
    </citation>
    <scope>IDENTIFICATION</scope>
</reference>
<keyword evidence="6" id="KW-1185">Reference proteome</keyword>
<dbReference type="Gramene" id="OMERI04G08480.1">
    <property type="protein sequence ID" value="OMERI04G08480.1"/>
    <property type="gene ID" value="OMERI04G08480"/>
</dbReference>
<proteinExistence type="predicted"/>
<evidence type="ECO:0000313" key="5">
    <source>
        <dbReference type="EnsemblPlants" id="OMERI04G08480.1"/>
    </source>
</evidence>
<dbReference type="eggNOG" id="ENOG502SHCY">
    <property type="taxonomic scope" value="Eukaryota"/>
</dbReference>
<dbReference type="EnsemblPlants" id="OMERI04G08480.1">
    <property type="protein sequence ID" value="OMERI04G08480.1"/>
    <property type="gene ID" value="OMERI04G08480"/>
</dbReference>
<reference evidence="5" key="2">
    <citation type="submission" date="2018-05" db="EMBL/GenBank/DDBJ databases">
        <title>OmerRS3 (Oryza meridionalis Reference Sequence Version 3).</title>
        <authorList>
            <person name="Zhang J."/>
            <person name="Kudrna D."/>
            <person name="Lee S."/>
            <person name="Talag J."/>
            <person name="Welchert J."/>
            <person name="Wing R.A."/>
        </authorList>
    </citation>
    <scope>NUCLEOTIDE SEQUENCE [LARGE SCALE GENOMIC DNA]</scope>
    <source>
        <strain evidence="5">cv. OR44</strain>
    </source>
</reference>
<dbReference type="HOGENOM" id="CLU_000288_43_10_1"/>
<evidence type="ECO:0000313" key="6">
    <source>
        <dbReference type="Proteomes" id="UP000008021"/>
    </source>
</evidence>
<organism evidence="5">
    <name type="scientific">Oryza meridionalis</name>
    <dbReference type="NCBI Taxonomy" id="40149"/>
    <lineage>
        <taxon>Eukaryota</taxon>
        <taxon>Viridiplantae</taxon>
        <taxon>Streptophyta</taxon>
        <taxon>Embryophyta</taxon>
        <taxon>Tracheophyta</taxon>
        <taxon>Spermatophyta</taxon>
        <taxon>Magnoliopsida</taxon>
        <taxon>Liliopsida</taxon>
        <taxon>Poales</taxon>
        <taxon>Poaceae</taxon>
        <taxon>BOP clade</taxon>
        <taxon>Oryzoideae</taxon>
        <taxon>Oryzeae</taxon>
        <taxon>Oryzinae</taxon>
        <taxon>Oryza</taxon>
    </lineage>
</organism>
<dbReference type="STRING" id="40149.A0A0E0DD13"/>
<dbReference type="InterPro" id="IPR025287">
    <property type="entry name" value="WAK_GUB"/>
</dbReference>
<feature type="domain" description="Wall-associated receptor kinase galacturonan-binding" evidence="4">
    <location>
        <begin position="48"/>
        <end position="85"/>
    </location>
</feature>
<evidence type="ECO:0000256" key="3">
    <source>
        <dbReference type="SAM" id="SignalP"/>
    </source>
</evidence>
<name>A0A0E0DD13_9ORYZ</name>
<dbReference type="GO" id="GO:0030247">
    <property type="term" value="F:polysaccharide binding"/>
    <property type="evidence" value="ECO:0007669"/>
    <property type="project" value="InterPro"/>
</dbReference>
<keyword evidence="2 3" id="KW-0732">Signal</keyword>
<accession>A0A0E0DD13</accession>
<feature type="chain" id="PRO_5002356746" description="Wall-associated receptor kinase galacturonan-binding domain-containing protein" evidence="3">
    <location>
        <begin position="32"/>
        <end position="393"/>
    </location>
</feature>
<dbReference type="Pfam" id="PF13947">
    <property type="entry name" value="GUB_WAK_bind"/>
    <property type="match status" value="2"/>
</dbReference>
<dbReference type="PANTHER" id="PTHR33491">
    <property type="entry name" value="OSJNBA0016N04.9 PROTEIN"/>
    <property type="match status" value="1"/>
</dbReference>